<keyword evidence="7" id="KW-1185">Reference proteome</keyword>
<dbReference type="SUPFAM" id="SSF51182">
    <property type="entry name" value="RmlC-like cupins"/>
    <property type="match status" value="1"/>
</dbReference>
<dbReference type="CDD" id="cd06124">
    <property type="entry name" value="cupin_NimR-like_N"/>
    <property type="match status" value="1"/>
</dbReference>
<dbReference type="SUPFAM" id="SSF46689">
    <property type="entry name" value="Homeodomain-like"/>
    <property type="match status" value="1"/>
</dbReference>
<dbReference type="Gene3D" id="1.10.10.60">
    <property type="entry name" value="Homeodomain-like"/>
    <property type="match status" value="1"/>
</dbReference>
<feature type="domain" description="HTH araC/xylS-type" evidence="5">
    <location>
        <begin position="169"/>
        <end position="269"/>
    </location>
</feature>
<dbReference type="InterPro" id="IPR011051">
    <property type="entry name" value="RmlC_Cupin_sf"/>
</dbReference>
<dbReference type="SMART" id="SM00342">
    <property type="entry name" value="HTH_ARAC"/>
    <property type="match status" value="1"/>
</dbReference>
<dbReference type="Pfam" id="PF02311">
    <property type="entry name" value="AraC_binding"/>
    <property type="match status" value="1"/>
</dbReference>
<dbReference type="OrthoDB" id="9804543at2"/>
<dbReference type="Gene3D" id="2.60.120.10">
    <property type="entry name" value="Jelly Rolls"/>
    <property type="match status" value="1"/>
</dbReference>
<reference evidence="6 7" key="1">
    <citation type="submission" date="2017-08" db="EMBL/GenBank/DDBJ databases">
        <authorList>
            <person name="de Groot N.N."/>
        </authorList>
    </citation>
    <scope>NUCLEOTIDE SEQUENCE [LARGE SCALE GENOMIC DNA]</scope>
    <source>
        <strain evidence="6 7">JC85</strain>
    </source>
</reference>
<dbReference type="InterPro" id="IPR009057">
    <property type="entry name" value="Homeodomain-like_sf"/>
</dbReference>
<dbReference type="RefSeq" id="WP_097137907.1">
    <property type="nucleotide sequence ID" value="NZ_OBQD01000004.1"/>
</dbReference>
<name>A0A285UB08_9HYPH</name>
<gene>
    <name evidence="6" type="ORF">SAMN05892877_104278</name>
</gene>
<organism evidence="6 7">
    <name type="scientific">Rhizobium subbaraonis</name>
    <dbReference type="NCBI Taxonomy" id="908946"/>
    <lineage>
        <taxon>Bacteria</taxon>
        <taxon>Pseudomonadati</taxon>
        <taxon>Pseudomonadota</taxon>
        <taxon>Alphaproteobacteria</taxon>
        <taxon>Hyphomicrobiales</taxon>
        <taxon>Rhizobiaceae</taxon>
        <taxon>Rhizobium/Agrobacterium group</taxon>
        <taxon>Rhizobium</taxon>
    </lineage>
</organism>
<sequence length="274" mass="30643">MQKLDPKLLSTLNDDHLRNLSWMEQSNADVLVHSNEIPHGYVVPVHSHRRTQFLCVFAGVVLVATARGRWMIPPGHALLIPRGLEHSVEMYSDVSMRSVYILSSHGRAEATVPVVLEVSALAHHLLADAIRLKDEEGDGRREDLVMALLLDEIERLTEQPLGLPFPASGRLAALCRDFIERPVPGAKIDDWAKRLNMSRRSFTRLFREETGVSFATWRQQACIFACMPRLANGEAVTTVAIDAGYESVPAFITMFKRMLGASPRTYFTARQAAV</sequence>
<dbReference type="PANTHER" id="PTHR11019">
    <property type="entry name" value="HTH-TYPE TRANSCRIPTIONAL REGULATOR NIMR"/>
    <property type="match status" value="1"/>
</dbReference>
<evidence type="ECO:0000256" key="1">
    <source>
        <dbReference type="ARBA" id="ARBA00022491"/>
    </source>
</evidence>
<dbReference type="GO" id="GO:0003700">
    <property type="term" value="F:DNA-binding transcription factor activity"/>
    <property type="evidence" value="ECO:0007669"/>
    <property type="project" value="InterPro"/>
</dbReference>
<dbReference type="InterPro" id="IPR018060">
    <property type="entry name" value="HTH_AraC"/>
</dbReference>
<evidence type="ECO:0000256" key="2">
    <source>
        <dbReference type="ARBA" id="ARBA00023015"/>
    </source>
</evidence>
<evidence type="ECO:0000313" key="6">
    <source>
        <dbReference type="EMBL" id="SOC37736.1"/>
    </source>
</evidence>
<dbReference type="PROSITE" id="PS01124">
    <property type="entry name" value="HTH_ARAC_FAMILY_2"/>
    <property type="match status" value="1"/>
</dbReference>
<dbReference type="PANTHER" id="PTHR11019:SF159">
    <property type="entry name" value="TRANSCRIPTIONAL REGULATOR-RELATED"/>
    <property type="match status" value="1"/>
</dbReference>
<evidence type="ECO:0000313" key="7">
    <source>
        <dbReference type="Proteomes" id="UP000219167"/>
    </source>
</evidence>
<dbReference type="InterPro" id="IPR003313">
    <property type="entry name" value="AraC-bd"/>
</dbReference>
<dbReference type="Pfam" id="PF12833">
    <property type="entry name" value="HTH_18"/>
    <property type="match status" value="1"/>
</dbReference>
<dbReference type="FunFam" id="1.10.10.60:FF:000132">
    <property type="entry name" value="AraC family transcriptional regulator"/>
    <property type="match status" value="1"/>
</dbReference>
<evidence type="ECO:0000256" key="4">
    <source>
        <dbReference type="ARBA" id="ARBA00023163"/>
    </source>
</evidence>
<accession>A0A285UB08</accession>
<dbReference type="EMBL" id="OBQD01000004">
    <property type="protein sequence ID" value="SOC37736.1"/>
    <property type="molecule type" value="Genomic_DNA"/>
</dbReference>
<keyword evidence="1" id="KW-0678">Repressor</keyword>
<dbReference type="InterPro" id="IPR014710">
    <property type="entry name" value="RmlC-like_jellyroll"/>
</dbReference>
<dbReference type="Proteomes" id="UP000219167">
    <property type="component" value="Unassembled WGS sequence"/>
</dbReference>
<proteinExistence type="predicted"/>
<dbReference type="AlphaFoldDB" id="A0A285UB08"/>
<keyword evidence="4" id="KW-0804">Transcription</keyword>
<evidence type="ECO:0000259" key="5">
    <source>
        <dbReference type="PROSITE" id="PS01124"/>
    </source>
</evidence>
<keyword evidence="3" id="KW-0238">DNA-binding</keyword>
<protein>
    <submittedName>
        <fullName evidence="6">AraC-like protein</fullName>
    </submittedName>
</protein>
<keyword evidence="2" id="KW-0805">Transcription regulation</keyword>
<evidence type="ECO:0000256" key="3">
    <source>
        <dbReference type="ARBA" id="ARBA00023125"/>
    </source>
</evidence>
<dbReference type="GO" id="GO:0043565">
    <property type="term" value="F:sequence-specific DNA binding"/>
    <property type="evidence" value="ECO:0007669"/>
    <property type="project" value="InterPro"/>
</dbReference>